<evidence type="ECO:0000313" key="3">
    <source>
        <dbReference type="Proteomes" id="UP001204621"/>
    </source>
</evidence>
<evidence type="ECO:0000259" key="1">
    <source>
        <dbReference type="PROSITE" id="PS51186"/>
    </source>
</evidence>
<feature type="domain" description="N-acetyltransferase" evidence="1">
    <location>
        <begin position="9"/>
        <end position="168"/>
    </location>
</feature>
<comment type="caution">
    <text evidence="2">The sequence shown here is derived from an EMBL/GenBank/DDBJ whole genome shotgun (WGS) entry which is preliminary data.</text>
</comment>
<dbReference type="InterPro" id="IPR000182">
    <property type="entry name" value="GNAT_dom"/>
</dbReference>
<dbReference type="RefSeq" id="WP_258809669.1">
    <property type="nucleotide sequence ID" value="NZ_JANUGU010000001.1"/>
</dbReference>
<dbReference type="InterPro" id="IPR016181">
    <property type="entry name" value="Acyl_CoA_acyltransferase"/>
</dbReference>
<dbReference type="PANTHER" id="PTHR43792">
    <property type="entry name" value="GNAT FAMILY, PUTATIVE (AFU_ORTHOLOGUE AFUA_3G00765)-RELATED-RELATED"/>
    <property type="match status" value="1"/>
</dbReference>
<proteinExistence type="predicted"/>
<dbReference type="PROSITE" id="PS51186">
    <property type="entry name" value="GNAT"/>
    <property type="match status" value="1"/>
</dbReference>
<reference evidence="2 3" key="1">
    <citation type="submission" date="2022-08" db="EMBL/GenBank/DDBJ databases">
        <title>Reclassification of Massilia species as members of the genera Telluria, Duganella, Pseudoduganella, Mokoshia gen. nov. and Zemynaea gen. nov. using orthogonal and non-orthogonal genome-based approaches.</title>
        <authorList>
            <person name="Bowman J.P."/>
        </authorList>
    </citation>
    <scope>NUCLEOTIDE SEQUENCE [LARGE SCALE GENOMIC DNA]</scope>
    <source>
        <strain evidence="2 3">JCM 31606</strain>
    </source>
</reference>
<evidence type="ECO:0000313" key="2">
    <source>
        <dbReference type="EMBL" id="MCS0656476.1"/>
    </source>
</evidence>
<keyword evidence="3" id="KW-1185">Reference proteome</keyword>
<dbReference type="InterPro" id="IPR051531">
    <property type="entry name" value="N-acetyltransferase"/>
</dbReference>
<dbReference type="SUPFAM" id="SSF55729">
    <property type="entry name" value="Acyl-CoA N-acyltransferases (Nat)"/>
    <property type="match status" value="1"/>
</dbReference>
<sequence length="179" mass="20747">MTILDTPRLRLEPMCDAHFDGLFAMNSDPDVMRYITGRPDTEDDTWAMIERVQERWARYGFSWWSFIEKSSGEIIGAGCIQYLGREPSNPHETGWRLRKDKWGQGFASEAAQRMAAFAFEELEVPLLCAVCDPANKASSHVMEKLGMRYVGDETWYEMLCARYQMTREEWLKARAVRTA</sequence>
<dbReference type="Proteomes" id="UP001204621">
    <property type="component" value="Unassembled WGS sequence"/>
</dbReference>
<dbReference type="Gene3D" id="3.40.630.30">
    <property type="match status" value="1"/>
</dbReference>
<accession>A0ABT2CR72</accession>
<name>A0ABT2CR72_9BURK</name>
<dbReference type="Pfam" id="PF13302">
    <property type="entry name" value="Acetyltransf_3"/>
    <property type="match status" value="1"/>
</dbReference>
<organism evidence="2 3">
    <name type="scientific">Massilia terrae</name>
    <dbReference type="NCBI Taxonomy" id="1811224"/>
    <lineage>
        <taxon>Bacteria</taxon>
        <taxon>Pseudomonadati</taxon>
        <taxon>Pseudomonadota</taxon>
        <taxon>Betaproteobacteria</taxon>
        <taxon>Burkholderiales</taxon>
        <taxon>Oxalobacteraceae</taxon>
        <taxon>Telluria group</taxon>
        <taxon>Massilia</taxon>
    </lineage>
</organism>
<dbReference type="PANTHER" id="PTHR43792:SF1">
    <property type="entry name" value="N-ACETYLTRANSFERASE DOMAIN-CONTAINING PROTEIN"/>
    <property type="match status" value="1"/>
</dbReference>
<gene>
    <name evidence="2" type="ORF">NX778_00140</name>
</gene>
<protein>
    <submittedName>
        <fullName evidence="2">GNAT family N-acetyltransferase</fullName>
    </submittedName>
</protein>
<dbReference type="EMBL" id="JANUGU010000001">
    <property type="protein sequence ID" value="MCS0656476.1"/>
    <property type="molecule type" value="Genomic_DNA"/>
</dbReference>